<dbReference type="GO" id="GO:0005886">
    <property type="term" value="C:plasma membrane"/>
    <property type="evidence" value="ECO:0007669"/>
    <property type="project" value="UniProtKB-SubCell"/>
</dbReference>
<evidence type="ECO:0000313" key="10">
    <source>
        <dbReference type="EMBL" id="CAE7817415.1"/>
    </source>
</evidence>
<dbReference type="Pfam" id="PF02690">
    <property type="entry name" value="Na_Pi_cotrans"/>
    <property type="match status" value="1"/>
</dbReference>
<dbReference type="Pfam" id="PF00078">
    <property type="entry name" value="RVT_1"/>
    <property type="match status" value="1"/>
</dbReference>
<keyword evidence="5 8" id="KW-1133">Transmembrane helix</keyword>
<keyword evidence="11" id="KW-1185">Reference proteome</keyword>
<dbReference type="Gene3D" id="3.90.70.80">
    <property type="match status" value="1"/>
</dbReference>
<keyword evidence="6 8" id="KW-0472">Membrane</keyword>
<sequence length="1595" mass="170885">MADAEFILYTTLRIIGVLASIYMFLMGLDMMGSSFLVLGGKGAGDLFTIVDNPVTGLMVGIIATVLVQSSSTSTSIVVGLVGAGQVSVKYAAALLDYLLVVAAGLSSVFRTAGDTFARLAVVTANAIHHQATGPRVVTAYTAEQLQDVLNWASASKPEHPTTCADFVSEDTTHKVLVQLPGAPSLSLQKVKLHQLTADGPMPDGLAVKSEFDDDREFAGTSKADWKVFRLTLVREFADASRFADGCNRPQGLPGMMLSPALASKVVRTFAVAVYETEVTCLIKVRIADAALFNKAKPWPGAFLQVQRDPDSHIAWFARRDAETTEQYFARVSAEAASAEGRCLAYRPGGRANLGVRSRSQLPSLDGSIAPRWILSNAPQDWLTDEVSSWLANHGFASPSQLQRAGPAAWYFRAWPKEGVGLGVYANGFVVSPASGGSSKKKKALSTVGPVWGAGCAKTGDSAAKPPAAVVSPADAATKEEDAAMKDGTETGAQERTRSRSRGRQASSQPNTQEPQSSAARARPRMPHDSKFDTVECGGAGDCAFTSIATALARWANTGATPKDLAPGGKLQGWLRCEAAKFMRQKRDEFADIGNPDSMATAVARAGTWADSPAMCALAGALRLQFRIWAFDSVQNVWRLHLVGPDPGRNAPKKPRKASAQPAVVWLVLVDRHYQWLRPKGDDWILEEAVPGNAIRVHSSANFEILRGAGKASAASSASSRAAGRGSGGSCARLLGLRRSASGGASCKTSGASSCARLLGIQNPLSVASAASSARKLLGLGRQTRASEASLSPEQLLGVEAAAAAHEPYKKGDLYLCPCGWRPAEGTGADMRRRAQLHWRLCQGTAPPRATDQAVLQRLARQSVANSEVRRQSAVLKFQKWLRSLSGKWRRAACDPNLDCPQTICRGSAAASPRGPSTESGFVCSKCGKLKTLSAFRQQPCAARSAKLGIVGHDWVVKMRGAEVALRLKESLRTCARKWRRTDKGQAASKAREDKRRGTRDWSRKERLLTVLDEAARVGADFVMLQETRHWDKCCWASKGARQSSGVLMLDLQVSKLNTADPNLLSAVLRAASELNRPTFLLGDFNWKGAVVKAPVSVRPADTAGTRLSLFPRLGYIALEETAASRARKAQWRRQFTASVTEAPGNAWQSVLQRAGVQPTPPGDFANVSVEEMRTAISEGAGGAGFDGWAAKELRGLCTSCAWLVDDLVSLFNETLQHQSPEVLQACRDSVFAWRVVGIPKRTEAATRPIAVASSLVRAFNRAILKRCPEPPEGQQCGVSGQSAVTATLQWLAVRAQRGAELDLRRAFDTIDHRLAGCAASTYGVHPVVIRYLQQLVWCAPRSCVVGGEPPPRRIQATCGLPQGDPVSPLFLSFVLGPWFKIVCALPAISAFLYMDDRSLLDSGDRNSLEPALRLTEWHDNTLGLQEHLGKRQQWAIDGSYAARAVEHLGLTATPGVDVLPSTRAGPDDLKALASQLQYLPGAMEMKERLLAAFILPKISWAAPLIPAVEFSIVRHLARAIETGWTPKESTTSTSKLKVTPYGSVGKLALTNLSGVSSLSGGEVQLALAPVVIFKDIAYSSAAVPDFAPASGVPIL</sequence>
<dbReference type="GO" id="GO:0005436">
    <property type="term" value="F:sodium:phosphate symporter activity"/>
    <property type="evidence" value="ECO:0007669"/>
    <property type="project" value="InterPro"/>
</dbReference>
<dbReference type="InterPro" id="IPR043502">
    <property type="entry name" value="DNA/RNA_pol_sf"/>
</dbReference>
<dbReference type="SUPFAM" id="SSF54001">
    <property type="entry name" value="Cysteine proteinases"/>
    <property type="match status" value="1"/>
</dbReference>
<comment type="subcellular location">
    <subcellularLocation>
        <location evidence="1">Cell membrane</location>
        <topology evidence="1">Multi-pass membrane protein</topology>
    </subcellularLocation>
</comment>
<evidence type="ECO:0000256" key="6">
    <source>
        <dbReference type="ARBA" id="ARBA00023136"/>
    </source>
</evidence>
<feature type="non-terminal residue" evidence="10">
    <location>
        <position position="1595"/>
    </location>
</feature>
<organism evidence="10 11">
    <name type="scientific">Symbiodinium necroappetens</name>
    <dbReference type="NCBI Taxonomy" id="1628268"/>
    <lineage>
        <taxon>Eukaryota</taxon>
        <taxon>Sar</taxon>
        <taxon>Alveolata</taxon>
        <taxon>Dinophyceae</taxon>
        <taxon>Suessiales</taxon>
        <taxon>Symbiodiniaceae</taxon>
        <taxon>Symbiodinium</taxon>
    </lineage>
</organism>
<keyword evidence="3" id="KW-1003">Cell membrane</keyword>
<evidence type="ECO:0000256" key="5">
    <source>
        <dbReference type="ARBA" id="ARBA00022989"/>
    </source>
</evidence>
<evidence type="ECO:0000313" key="11">
    <source>
        <dbReference type="Proteomes" id="UP000601435"/>
    </source>
</evidence>
<dbReference type="InterPro" id="IPR038765">
    <property type="entry name" value="Papain-like_cys_pep_sf"/>
</dbReference>
<feature type="region of interest" description="Disordered" evidence="7">
    <location>
        <begin position="457"/>
        <end position="532"/>
    </location>
</feature>
<dbReference type="PANTHER" id="PTHR10010:SF46">
    <property type="entry name" value="SODIUM-DEPENDENT PHOSPHATE TRANSPORT PROTEIN 2B"/>
    <property type="match status" value="1"/>
</dbReference>
<accession>A0A812ZAI1</accession>
<gene>
    <name evidence="10" type="primary">SLC34A1</name>
    <name evidence="10" type="ORF">SNEC2469_LOCUS24271</name>
</gene>
<evidence type="ECO:0000259" key="9">
    <source>
        <dbReference type="PROSITE" id="PS50878"/>
    </source>
</evidence>
<dbReference type="EMBL" id="CAJNJA010046463">
    <property type="protein sequence ID" value="CAE7817415.1"/>
    <property type="molecule type" value="Genomic_DNA"/>
</dbReference>
<feature type="transmembrane region" description="Helical" evidence="8">
    <location>
        <begin position="6"/>
        <end position="25"/>
    </location>
</feature>
<reference evidence="10" key="1">
    <citation type="submission" date="2021-02" db="EMBL/GenBank/DDBJ databases">
        <authorList>
            <person name="Dougan E. K."/>
            <person name="Rhodes N."/>
            <person name="Thang M."/>
            <person name="Chan C."/>
        </authorList>
    </citation>
    <scope>NUCLEOTIDE SEQUENCE</scope>
</reference>
<evidence type="ECO:0000256" key="1">
    <source>
        <dbReference type="ARBA" id="ARBA00004651"/>
    </source>
</evidence>
<dbReference type="SUPFAM" id="SSF56672">
    <property type="entry name" value="DNA/RNA polymerases"/>
    <property type="match status" value="1"/>
</dbReference>
<feature type="domain" description="Reverse transcriptase" evidence="9">
    <location>
        <begin position="1219"/>
        <end position="1452"/>
    </location>
</feature>
<dbReference type="Proteomes" id="UP000601435">
    <property type="component" value="Unassembled WGS sequence"/>
</dbReference>
<dbReference type="InterPro" id="IPR000477">
    <property type="entry name" value="RT_dom"/>
</dbReference>
<dbReference type="PROSITE" id="PS50878">
    <property type="entry name" value="RT_POL"/>
    <property type="match status" value="1"/>
</dbReference>
<protein>
    <submittedName>
        <fullName evidence="10">SLC34A1 protein</fullName>
    </submittedName>
</protein>
<feature type="compositionally biased region" description="Basic and acidic residues" evidence="7">
    <location>
        <begin position="476"/>
        <end position="497"/>
    </location>
</feature>
<evidence type="ECO:0000256" key="4">
    <source>
        <dbReference type="ARBA" id="ARBA00022692"/>
    </source>
</evidence>
<evidence type="ECO:0000256" key="7">
    <source>
        <dbReference type="SAM" id="MobiDB-lite"/>
    </source>
</evidence>
<name>A0A812ZAI1_9DINO</name>
<dbReference type="PANTHER" id="PTHR10010">
    <property type="entry name" value="SOLUTE CARRIER FAMILY 34 SODIUM PHOSPHATE , MEMBER 2-RELATED"/>
    <property type="match status" value="1"/>
</dbReference>
<feature type="compositionally biased region" description="Polar residues" evidence="7">
    <location>
        <begin position="509"/>
        <end position="518"/>
    </location>
</feature>
<dbReference type="InterPro" id="IPR003841">
    <property type="entry name" value="Na/Pi_transpt"/>
</dbReference>
<dbReference type="CDD" id="cd22744">
    <property type="entry name" value="OTU"/>
    <property type="match status" value="1"/>
</dbReference>
<evidence type="ECO:0000256" key="8">
    <source>
        <dbReference type="SAM" id="Phobius"/>
    </source>
</evidence>
<feature type="compositionally biased region" description="Low complexity" evidence="7">
    <location>
        <begin position="460"/>
        <end position="475"/>
    </location>
</feature>
<evidence type="ECO:0000256" key="3">
    <source>
        <dbReference type="ARBA" id="ARBA00022475"/>
    </source>
</evidence>
<dbReference type="OrthoDB" id="407834at2759"/>
<proteinExistence type="inferred from homology"/>
<comment type="caution">
    <text evidence="10">The sequence shown here is derived from an EMBL/GenBank/DDBJ whole genome shotgun (WGS) entry which is preliminary data.</text>
</comment>
<dbReference type="GO" id="GO:0044341">
    <property type="term" value="P:sodium-dependent phosphate transport"/>
    <property type="evidence" value="ECO:0007669"/>
    <property type="project" value="InterPro"/>
</dbReference>
<keyword evidence="4 8" id="KW-0812">Transmembrane</keyword>
<evidence type="ECO:0000256" key="2">
    <source>
        <dbReference type="ARBA" id="ARBA00005808"/>
    </source>
</evidence>
<comment type="similarity">
    <text evidence="2">Belongs to the SLC34A transporter family.</text>
</comment>